<sequence length="4190" mass="476853">MYFGPGFLSLSVSVRSGPARSDQKPDELCHVGPDRTEDQAFRFGSRSGILDQIGPRSAIEVLPVDMEAKAKDELNKKAHSAKKLYIFYMPTGRKISEHIDEFNKIVFDLANTEVKFEDEDLALLLLTSLPASYEHFVDTLLYGQKALTLEDVMATLNLKEIKERSKANGGNGEGLYVRERAHCRDLRQLRGQSRSKSRGERLKCYICQYEDHLKRNCSKNNHKKSTWYVKKDNQPSSSGSIYDECDAGNVLLGDNMEVRSEVLARENWVYSLDGHAVAGEIYVSVKEKDSLAHVWHKRLRHISEARLQELEKQKMFGKKRLGNQTGRTVKKPRKDNSLEFYNQEFEQLCIESRIARHLIVVETPQQNGLAKRMNRTLMDKVRYLLIQSGLPKTLWTEATCTTTYLINRSPSTAIEKNTPIKMWSGHPGDYEMLRVFGCVAYSHVKQGKLEPRAITCVFLGYPEGVKGYRLYRLDNESPKIVTSRHAVFNESVMYKDTLKDSGACTHKSIEKLQTSDLSDYQLVWGREPRTRTKPLRFQDERNMTAYAFSTTEEEDTHELLTYQEAVSYEDNNILTACKSKAEIESTKSLLKKEFNMKELKEAKKILGMEIVRMSLGEHFKLSLKDFSVRDCDVKRMSKLSYVNAVGSLIYLMVCTRPNIKYVVSVDSRHVVFNEGVIYKDTLKDYDACTHKSIKKLQCFHSSYNLLRSTSAKESKPERSKGWFLEIFGEKFVVFVVAFCLSVIFVVTFCQRYCTAFCQENNLAFCLGKTLPVSKPGCVFCQDCVAFCLEDLLRFVSRPLRFVLRLSYVLSQDLMHFISRLTAFCLQSVVFCLQASCVLSTFEDLFLSFEDIQCAGSDTRPPMLDRTDFASWKQRIRLYCRGKENGVNILKSTDEGPYQMGRVQETLAESTKGAPQLGPERPRVYSDLTPEEKDRYNTDIRAINILLQGLLKDIYTFINHYTYAKNIWDNIYDSSKLNRGLRDSDYDQLYAYLKQHETHAKENKIMLERFSQPTVDPLALMSNVSNPQHYLPSSSTSSSTQVLQPLADSSLSQAENLIENLINTLALLTQSYKTFLPQTNNQLRTSFNARNQATVQDGRVVVQNVQGRQNRGQGMNPRGGRAAGYGGAQNRVGNVNPGQARLGQARPGQTRPVKCYNYNGTGHIARNCTQPKRPQNFEYYKDKMLLMQAQENGVALDEEQLLFLAGGQDNAFDDDVNEQPVQDLALNVDNVFQADDCNAFDSDVDEAPTAQTMFMANLSSADPITDEVDHHMIRTFYLRSMVEEVTFLKKDFKQKENKYLEDFLDMKSLKEKVEDRLIKQDQSLQTVHMLCRPKPYYNELNKVAIGYTNPLCLTCAEQVQPALYNVHEIIKDNHAPAIVHKTEYTLEIVKITRKKMNAKINDPKCVTRKVKIAPHDYLKENFLAMFTPHKQLTPEQIFWSNDLIKLKSEALKERTKGIQNSLTKEIKEMKDVFEELEAEVAQYVIDRKHDAIEQKNLLIANDNLIVECLSKEVFHVATNFELNVARFTKMHVANTTVKARCLALEAELANLCDKSHHDNQEELINHFSKLEHYKELYDSIKITHAKHIKQVTNLTTENVNLKASVSKDKVQPQVLAREKYAIDVGPIVPRLRNNRDAHLDYLRHLKESAEIIHDIVEEAKVLAHIPLIRKKQVTVAKPSDKSDSNTRKQVVIVKTQKTNVHVPPSTGVNSCPNASGSQPKSNTNTTRISPAKGVNKLPVEDQPRINKSHLRTSNRVDSSSRLKRSVITSNSDSIFQTRNKCLTSSNHDMYVATYLKSTVAPPSIRHNCNVVRKVKQVWKPKQVRQVWKPTGKVLTTISHQWRPTCRILNLGMQCPLTRFTPPKVVSAKQNKKRSSCSKHKTGDRSRLMNFMKKFIGTVRFENEHFGAIMGYEDYVIGDSVISRVYYVEGLGHNLFFVRQFCDSDLEVAFRKHSCYVRDTDDVELIKGSRKSNLYTISVEDMMKSSPICLLSKTSKNKSWLWHRHLNHLNFSTINDLARKDLVRGLPRWKFEKDHLCSACQLGKSKKHTHKPKAENTNLEVLNTLHMDLCGPMRVQTINEKKYILVIFDDYSCKDLGKLQPTTDIGIFVGYAPRRKGYRIYNKRTRRIMETIHVQFDELTEQMASVHLVPATPYTPPTNKELEILFQPMFDEYLEPPRVERPVLPAQAVQAPVNSAGTPSSTTIDKDAPSPIISPSSSALQSHSSHQGVAGEPNYMEDHTIALVENNPFINVFALEPHSEASSSGDIIWELLPQPDCVIIIALKWIYKVKLDEYGDVFKNKAQLVAKGYQQEKGTDFEESFAPVARIKVIRIFIANAASRNMTIYQMDVKTAFLNGKLKEEVYVSQPEGFVDPDHLTHVYHIKKALYMLKQAPRAWYDTLLRFLLDNDFSKCVVDPTLFTQKTGKHIPLVQIYVDDIIFASTDPKACDMFSNEMSSKFQMSMIGQMSFFLGLPVSQSPGGIFINQSKFTLEILKKFGMDWCDSVDTPMVDQLKLDEDPLGIPASPTKKHLEALKRVFRYLKGTINRGLWYPKDTAMALMAYADADHAGCQDTRKSTSISAQFLGDKLVSWSSKKQKSIAISTTEAKYIAMFGCCAQILWMRSQLTDYGFDFNKIPLYCDNRSAIALCCNNVQHSRSKHIDIRHYFIREQIERGVVELYFATTDYQLADIFTKALPRQRFEFILPCLATTMAPPVRTDDQILPRIRWVPIGKSDCYLDLEKSKSNPIYKIAVDLLKHTNFFRAFTASSTIPSIYIQQLWDTVQYDKKAGCYRCQLDEQWKKKATLIAIPSMRFTKLIIHHLQRRHKFHPRPDSLLHLPNEEPVLGYLKFSAKGTKREVFRMPIPGSLITADIQEAFYYQEYLANVDKHRRYLAGETGSDPDSPAPKPTKPAKKPKSTAPKAPPRPSVLTPVTSAQPAPTSAPVKPQEKKRKQAIETSDKPPKAKKSKYGFIGKKCTLKSVAASMAKDVPAMEPQVAAEDANLQKALEESMKSIYDVPRGSLPPLVIREPESGKYQPLPEVPRKGKAKVTEEKVAHDLLSLQKTKRKSPTDQYIFQRRTSTPTESFGHDEPSYAELRQSKSKESEKVVPGADEGGQGEGQAGPDPGAQAKGQTGSDVSAHDEGHTGSNPDEISEGQAGPNLGNAGADVQSLPSLMIHAGSVREHMDLDVADVSPQPSTEQLDERFTATAYLKVQENLKLTVEEEVLLEDPASSSGTLSSLQRLSKDISFGDLFFSDKPSEADNDKATAETKVESMVSVTIQQDMSLIPPMTSSIIDLTSRPESPKVHQQFTTTATETTTTTTTTLPPPPAQQQSTTEAMMMKRIGELEHIMVNQIQENKEMQKRLDEHGARLYTLEQLDIPQQILHQCMWESESYKSYEDHLQLFEALEKSMNRDHSEELAQEKEKDAATTTSTFIHNQESQSKGSAAPSSSKTAASAEYQAWTTTDIRLRLSISLTLADLEMDEDMALNEQVQSSNDEDIESAHIPKVNLRQDCKGSRPALSISKMKAACYPDAGLEQMVPDQFWIDEDAVRTHMRILSVVRIEVFSMYGYDYMKKVVLRRHLNHLPSKDKKILTMAFNQWTRHLVIRQRVEDFQLRIESYQTQLNLTKPQWDATGFEYKHDYTVIDSPRAVMFRDKYREGRGLEQGVHVRHSEAIEDKEDLPQPRELCWWTSQRGRLQTSEAYRMIKSFRHSRPLSDDFFLGYPDGVKGYTLYRLDNESPKIVTSKHVAFNESVMYKDTLKVILALTTCKEYELEQLDPPRQWYKRFDEYMLSNRFKRSSYDNCVYYKSYASSEYIYLLLYVDDMLTACKSKAEIGSTKSLLKKEFDMKELGEAKKILGMEIVRDRSRKILRMSLGEHFKPSLKDCPVRDCDVERMSKVSCVNAVGSLIYLTVCTRPDIKYAVSVDSRYLANPGKNHWECVKCILKYLWGTATVGLVYETDRGNHVDVTGFADSDYAKDPDKGRFITGYVFLVHGCVVSWKATLQHMMALSTIDAKYMALTDAMNEVIWLRGLLEEFGVELYNVAVNCDNQGAIHLSRNYVFHEKTKHINVCYHFIKEVLEAKTVKVLNANVKPKGFSSRGLSSQGFTVEQAALKAASCKVAKHAKACIENQHVFVSFAVDTFGFRAPEVVELLNRVQRVMHSNVITHRSTFIVGFKPYNSNVVSQIFRFET</sequence>
<dbReference type="InterPro" id="IPR001584">
    <property type="entry name" value="Integrase_cat-core"/>
</dbReference>
<dbReference type="Pfam" id="PF13976">
    <property type="entry name" value="gag_pre-integrs"/>
    <property type="match status" value="1"/>
</dbReference>
<accession>A0A6L2L0G0</accession>
<gene>
    <name evidence="4" type="ORF">Tci_026944</name>
</gene>
<dbReference type="InterPro" id="IPR043502">
    <property type="entry name" value="DNA/RNA_pol_sf"/>
</dbReference>
<feature type="coiled-coil region" evidence="1">
    <location>
        <begin position="1458"/>
        <end position="1485"/>
    </location>
</feature>
<protein>
    <submittedName>
        <fullName evidence="4">Putative ribonuclease H-like domain-containing protein</fullName>
    </submittedName>
</protein>
<evidence type="ECO:0000256" key="2">
    <source>
        <dbReference type="SAM" id="MobiDB-lite"/>
    </source>
</evidence>
<feature type="compositionally biased region" description="Low complexity" evidence="2">
    <location>
        <begin position="3309"/>
        <end position="3320"/>
    </location>
</feature>
<dbReference type="CDD" id="cd09272">
    <property type="entry name" value="RNase_HI_RT_Ty1"/>
    <property type="match status" value="2"/>
</dbReference>
<evidence type="ECO:0000313" key="4">
    <source>
        <dbReference type="EMBL" id="GEU54966.1"/>
    </source>
</evidence>
<dbReference type="Pfam" id="PF25597">
    <property type="entry name" value="SH3_retrovirus"/>
    <property type="match status" value="3"/>
</dbReference>
<dbReference type="Gene3D" id="4.10.60.10">
    <property type="entry name" value="Zinc finger, CCHC-type"/>
    <property type="match status" value="1"/>
</dbReference>
<dbReference type="EMBL" id="BKCJ010003417">
    <property type="protein sequence ID" value="GEU54966.1"/>
    <property type="molecule type" value="Genomic_DNA"/>
</dbReference>
<dbReference type="SUPFAM" id="SSF56672">
    <property type="entry name" value="DNA/RNA polymerases"/>
    <property type="match status" value="1"/>
</dbReference>
<dbReference type="InterPro" id="IPR001878">
    <property type="entry name" value="Znf_CCHC"/>
</dbReference>
<reference evidence="4" key="1">
    <citation type="journal article" date="2019" name="Sci. Rep.">
        <title>Draft genome of Tanacetum cinerariifolium, the natural source of mosquito coil.</title>
        <authorList>
            <person name="Yamashiro T."/>
            <person name="Shiraishi A."/>
            <person name="Satake H."/>
            <person name="Nakayama K."/>
        </authorList>
    </citation>
    <scope>NUCLEOTIDE SEQUENCE</scope>
</reference>
<feature type="region of interest" description="Disordered" evidence="2">
    <location>
        <begin position="2890"/>
        <end position="2963"/>
    </location>
</feature>
<dbReference type="InterPro" id="IPR012337">
    <property type="entry name" value="RNaseH-like_sf"/>
</dbReference>
<dbReference type="PANTHER" id="PTHR11439:SF495">
    <property type="entry name" value="REVERSE TRANSCRIPTASE, RNA-DEPENDENT DNA POLYMERASE-RELATED"/>
    <property type="match status" value="1"/>
</dbReference>
<feature type="compositionally biased region" description="Polar residues" evidence="2">
    <location>
        <begin position="1705"/>
        <end position="1727"/>
    </location>
</feature>
<keyword evidence="1" id="KW-0175">Coiled coil</keyword>
<feature type="region of interest" description="Disordered" evidence="2">
    <location>
        <begin position="3012"/>
        <end position="3162"/>
    </location>
</feature>
<dbReference type="InterPro" id="IPR013103">
    <property type="entry name" value="RVT_2"/>
</dbReference>
<feature type="compositionally biased region" description="Polar residues" evidence="2">
    <location>
        <begin position="3066"/>
        <end position="3080"/>
    </location>
</feature>
<feature type="compositionally biased region" description="Basic and acidic residues" evidence="2">
    <location>
        <begin position="3410"/>
        <end position="3424"/>
    </location>
</feature>
<dbReference type="GO" id="GO:0003676">
    <property type="term" value="F:nucleic acid binding"/>
    <property type="evidence" value="ECO:0007669"/>
    <property type="project" value="InterPro"/>
</dbReference>
<feature type="region of interest" description="Disordered" evidence="2">
    <location>
        <begin position="3410"/>
        <end position="3448"/>
    </location>
</feature>
<dbReference type="PROSITE" id="PS50994">
    <property type="entry name" value="INTEGRASE"/>
    <property type="match status" value="1"/>
</dbReference>
<dbReference type="Pfam" id="PF14223">
    <property type="entry name" value="Retrotran_gag_2"/>
    <property type="match status" value="1"/>
</dbReference>
<feature type="compositionally biased region" description="Low complexity" evidence="2">
    <location>
        <begin position="3437"/>
        <end position="3448"/>
    </location>
</feature>
<dbReference type="PANTHER" id="PTHR11439">
    <property type="entry name" value="GAG-POL-RELATED RETROTRANSPOSON"/>
    <property type="match status" value="1"/>
</dbReference>
<dbReference type="SMART" id="SM00343">
    <property type="entry name" value="ZnF_C2HC"/>
    <property type="match status" value="2"/>
</dbReference>
<proteinExistence type="predicted"/>
<dbReference type="InterPro" id="IPR057670">
    <property type="entry name" value="SH3_retrovirus"/>
</dbReference>
<feature type="compositionally biased region" description="Low complexity" evidence="2">
    <location>
        <begin position="3117"/>
        <end position="3128"/>
    </location>
</feature>
<dbReference type="InterPro" id="IPR025724">
    <property type="entry name" value="GAG-pre-integrase_dom"/>
</dbReference>
<dbReference type="Pfam" id="PF07727">
    <property type="entry name" value="RVT_2"/>
    <property type="match status" value="2"/>
</dbReference>
<name>A0A6L2L0G0_TANCI</name>
<organism evidence="4">
    <name type="scientific">Tanacetum cinerariifolium</name>
    <name type="common">Dalmatian daisy</name>
    <name type="synonym">Chrysanthemum cinerariifolium</name>
    <dbReference type="NCBI Taxonomy" id="118510"/>
    <lineage>
        <taxon>Eukaryota</taxon>
        <taxon>Viridiplantae</taxon>
        <taxon>Streptophyta</taxon>
        <taxon>Embryophyta</taxon>
        <taxon>Tracheophyta</taxon>
        <taxon>Spermatophyta</taxon>
        <taxon>Magnoliopsida</taxon>
        <taxon>eudicotyledons</taxon>
        <taxon>Gunneridae</taxon>
        <taxon>Pentapetalae</taxon>
        <taxon>asterids</taxon>
        <taxon>campanulids</taxon>
        <taxon>Asterales</taxon>
        <taxon>Asteraceae</taxon>
        <taxon>Asteroideae</taxon>
        <taxon>Anthemideae</taxon>
        <taxon>Anthemidinae</taxon>
        <taxon>Tanacetum</taxon>
    </lineage>
</organism>
<dbReference type="Gene3D" id="3.30.420.10">
    <property type="entry name" value="Ribonuclease H-like superfamily/Ribonuclease H"/>
    <property type="match status" value="1"/>
</dbReference>
<feature type="compositionally biased region" description="Polar residues" evidence="2">
    <location>
        <begin position="3425"/>
        <end position="3436"/>
    </location>
</feature>
<feature type="region of interest" description="Disordered" evidence="2">
    <location>
        <begin position="3309"/>
        <end position="3330"/>
    </location>
</feature>
<dbReference type="GO" id="GO:0015074">
    <property type="term" value="P:DNA integration"/>
    <property type="evidence" value="ECO:0007669"/>
    <property type="project" value="InterPro"/>
</dbReference>
<feature type="region of interest" description="Disordered" evidence="2">
    <location>
        <begin position="1693"/>
        <end position="1762"/>
    </location>
</feature>
<feature type="coiled-coil region" evidence="1">
    <location>
        <begin position="3340"/>
        <end position="3367"/>
    </location>
</feature>
<dbReference type="GO" id="GO:0008270">
    <property type="term" value="F:zinc ion binding"/>
    <property type="evidence" value="ECO:0007669"/>
    <property type="project" value="InterPro"/>
</dbReference>
<evidence type="ECO:0000259" key="3">
    <source>
        <dbReference type="PROSITE" id="PS50994"/>
    </source>
</evidence>
<feature type="compositionally biased region" description="Basic and acidic residues" evidence="2">
    <location>
        <begin position="2949"/>
        <end position="2958"/>
    </location>
</feature>
<feature type="compositionally biased region" description="Polar residues" evidence="2">
    <location>
        <begin position="2926"/>
        <end position="2935"/>
    </location>
</feature>
<comment type="caution">
    <text evidence="4">The sequence shown here is derived from an EMBL/GenBank/DDBJ whole genome shotgun (WGS) entry which is preliminary data.</text>
</comment>
<feature type="compositionally biased region" description="Basic and acidic residues" evidence="2">
    <location>
        <begin position="3082"/>
        <end position="3102"/>
    </location>
</feature>
<dbReference type="InterPro" id="IPR036397">
    <property type="entry name" value="RNaseH_sf"/>
</dbReference>
<dbReference type="SUPFAM" id="SSF53098">
    <property type="entry name" value="Ribonuclease H-like"/>
    <property type="match status" value="1"/>
</dbReference>
<evidence type="ECO:0000256" key="1">
    <source>
        <dbReference type="SAM" id="Coils"/>
    </source>
</evidence>
<feature type="domain" description="Integrase catalytic" evidence="3">
    <location>
        <begin position="231"/>
        <end position="427"/>
    </location>
</feature>